<proteinExistence type="predicted"/>
<name>A0A3B0TYY1_9ZZZZ</name>
<sequence>MKFKYLFSLLFIIPLITNAQIAFTTAQTQMYDGRSNASEWDYRLRDALTDMRYNTNRTFSDSERKYIIGNSYYNKIFISGNILYENKIVSKITH</sequence>
<accession>A0A3B0TYY1</accession>
<dbReference type="AlphaFoldDB" id="A0A3B0TYY1"/>
<organism evidence="1">
    <name type="scientific">hydrothermal vent metagenome</name>
    <dbReference type="NCBI Taxonomy" id="652676"/>
    <lineage>
        <taxon>unclassified sequences</taxon>
        <taxon>metagenomes</taxon>
        <taxon>ecological metagenomes</taxon>
    </lineage>
</organism>
<reference evidence="1" key="1">
    <citation type="submission" date="2018-06" db="EMBL/GenBank/DDBJ databases">
        <authorList>
            <person name="Zhirakovskaya E."/>
        </authorList>
    </citation>
    <scope>NUCLEOTIDE SEQUENCE</scope>
</reference>
<protein>
    <submittedName>
        <fullName evidence="1">Uncharacterized protein</fullName>
    </submittedName>
</protein>
<evidence type="ECO:0000313" key="1">
    <source>
        <dbReference type="EMBL" id="VAW18667.1"/>
    </source>
</evidence>
<gene>
    <name evidence="1" type="ORF">MNBD_BACTEROID04-673</name>
</gene>
<dbReference type="EMBL" id="UOER01000026">
    <property type="protein sequence ID" value="VAW18667.1"/>
    <property type="molecule type" value="Genomic_DNA"/>
</dbReference>